<dbReference type="FunFam" id="1.10.8.1120:FF:000001">
    <property type="entry name" value="Histone RNA hairpin-binding protein-like"/>
    <property type="match status" value="1"/>
</dbReference>
<evidence type="ECO:0000313" key="6">
    <source>
        <dbReference type="Proteomes" id="UP000091820"/>
    </source>
</evidence>
<comment type="similarity">
    <text evidence="1">Belongs to the SLBP family.</text>
</comment>
<dbReference type="InterPro" id="IPR026502">
    <property type="entry name" value="SLBP1/SLBP2"/>
</dbReference>
<dbReference type="GO" id="GO:0051028">
    <property type="term" value="P:mRNA transport"/>
    <property type="evidence" value="ECO:0007669"/>
    <property type="project" value="TreeGrafter"/>
</dbReference>
<keyword evidence="6" id="KW-1185">Reference proteome</keyword>
<feature type="compositionally biased region" description="Polar residues" evidence="3">
    <location>
        <begin position="75"/>
        <end position="85"/>
    </location>
</feature>
<protein>
    <recommendedName>
        <fullName evidence="4">Histone RNA hairpin-binding protein RNA-binding domain-containing protein</fullName>
    </recommendedName>
</protein>
<dbReference type="GO" id="GO:0005737">
    <property type="term" value="C:cytoplasm"/>
    <property type="evidence" value="ECO:0007669"/>
    <property type="project" value="TreeGrafter"/>
</dbReference>
<evidence type="ECO:0000256" key="3">
    <source>
        <dbReference type="SAM" id="MobiDB-lite"/>
    </source>
</evidence>
<dbReference type="InterPro" id="IPR038294">
    <property type="entry name" value="SLBP_RNA_bind_sf"/>
</dbReference>
<dbReference type="Gene3D" id="1.10.8.1120">
    <property type="entry name" value="Histone RNA hairpin-binding protein RNA-binding domain"/>
    <property type="match status" value="1"/>
</dbReference>
<accession>A0A1A9WTR1</accession>
<dbReference type="PANTHER" id="PTHR17408:SF0">
    <property type="entry name" value="HISTONE RNA HAIRPIN-BINDING PROTEIN"/>
    <property type="match status" value="1"/>
</dbReference>
<feature type="domain" description="Histone RNA hairpin-binding protein RNA-binding" evidence="4">
    <location>
        <begin position="113"/>
        <end position="181"/>
    </location>
</feature>
<sequence>MSTEKTASEKPESWAKQSEECFNRAYNANDKRRNLSFKFLDDANEEKFERHIREDKIKTPFKRRRPREEDDDHSTSPNSDSSGRGNQVRYLSKGGEKRSRPNSCSVSKRKTETDPAVLSRRQKQIDYGKNTEAYERYIQLVPRLERTRDHPVTPDKYEKYSRRAFDGLIKIWRKQLHFYDPPTAQRTNEDSTSDSDSD</sequence>
<dbReference type="Pfam" id="PF15247">
    <property type="entry name" value="SLBP_RNA_bind"/>
    <property type="match status" value="1"/>
</dbReference>
<feature type="region of interest" description="Disordered" evidence="3">
    <location>
        <begin position="48"/>
        <end position="124"/>
    </location>
</feature>
<feature type="compositionally biased region" description="Basic and acidic residues" evidence="3">
    <location>
        <begin position="48"/>
        <end position="58"/>
    </location>
</feature>
<dbReference type="GO" id="GO:0071207">
    <property type="term" value="F:histone pre-mRNA stem-loop binding"/>
    <property type="evidence" value="ECO:0007669"/>
    <property type="project" value="TreeGrafter"/>
</dbReference>
<evidence type="ECO:0000259" key="4">
    <source>
        <dbReference type="Pfam" id="PF15247"/>
    </source>
</evidence>
<dbReference type="GO" id="GO:0006398">
    <property type="term" value="P:mRNA 3'-end processing by stem-loop binding and cleavage"/>
    <property type="evidence" value="ECO:0007669"/>
    <property type="project" value="TreeGrafter"/>
</dbReference>
<dbReference type="AlphaFoldDB" id="A0A1A9WTR1"/>
<dbReference type="STRING" id="37001.A0A1A9WTR1"/>
<evidence type="ECO:0000256" key="2">
    <source>
        <dbReference type="ARBA" id="ARBA00022884"/>
    </source>
</evidence>
<evidence type="ECO:0000256" key="1">
    <source>
        <dbReference type="ARBA" id="ARBA00006151"/>
    </source>
</evidence>
<name>A0A1A9WTR1_9MUSC</name>
<dbReference type="InterPro" id="IPR029344">
    <property type="entry name" value="SLBP_RNA_bind"/>
</dbReference>
<proteinExistence type="inferred from homology"/>
<dbReference type="EnsemblMetazoa" id="GBRI031606-RA">
    <property type="protein sequence ID" value="GBRI031606-PA"/>
    <property type="gene ID" value="GBRI031606"/>
</dbReference>
<dbReference type="GO" id="GO:0007076">
    <property type="term" value="P:mitotic chromosome condensation"/>
    <property type="evidence" value="ECO:0007669"/>
    <property type="project" value="UniProtKB-ARBA"/>
</dbReference>
<dbReference type="GO" id="GO:0003729">
    <property type="term" value="F:mRNA binding"/>
    <property type="evidence" value="ECO:0007669"/>
    <property type="project" value="InterPro"/>
</dbReference>
<feature type="region of interest" description="Disordered" evidence="3">
    <location>
        <begin position="179"/>
        <end position="198"/>
    </location>
</feature>
<reference evidence="6" key="1">
    <citation type="submission" date="2014-03" db="EMBL/GenBank/DDBJ databases">
        <authorList>
            <person name="Aksoy S."/>
            <person name="Warren W."/>
            <person name="Wilson R.K."/>
        </authorList>
    </citation>
    <scope>NUCLEOTIDE SEQUENCE [LARGE SCALE GENOMIC DNA]</scope>
    <source>
        <strain evidence="6">IAEA</strain>
    </source>
</reference>
<reference evidence="5" key="2">
    <citation type="submission" date="2020-05" db="UniProtKB">
        <authorList>
            <consortium name="EnsemblMetazoa"/>
        </authorList>
    </citation>
    <scope>IDENTIFICATION</scope>
    <source>
        <strain evidence="5">IAEA</strain>
    </source>
</reference>
<organism evidence="5 6">
    <name type="scientific">Glossina brevipalpis</name>
    <dbReference type="NCBI Taxonomy" id="37001"/>
    <lineage>
        <taxon>Eukaryota</taxon>
        <taxon>Metazoa</taxon>
        <taxon>Ecdysozoa</taxon>
        <taxon>Arthropoda</taxon>
        <taxon>Hexapoda</taxon>
        <taxon>Insecta</taxon>
        <taxon>Pterygota</taxon>
        <taxon>Neoptera</taxon>
        <taxon>Endopterygota</taxon>
        <taxon>Diptera</taxon>
        <taxon>Brachycera</taxon>
        <taxon>Muscomorpha</taxon>
        <taxon>Hippoboscoidea</taxon>
        <taxon>Glossinidae</taxon>
        <taxon>Glossina</taxon>
    </lineage>
</organism>
<dbReference type="GO" id="GO:0071204">
    <property type="term" value="C:histone pre-mRNA 3'end processing complex"/>
    <property type="evidence" value="ECO:0007669"/>
    <property type="project" value="TreeGrafter"/>
</dbReference>
<evidence type="ECO:0000313" key="5">
    <source>
        <dbReference type="EnsemblMetazoa" id="GBRI031606-PA"/>
    </source>
</evidence>
<keyword evidence="2" id="KW-0694">RNA-binding</keyword>
<dbReference type="Proteomes" id="UP000091820">
    <property type="component" value="Unassembled WGS sequence"/>
</dbReference>
<dbReference type="VEuPathDB" id="VectorBase:GBRI031606"/>
<dbReference type="PANTHER" id="PTHR17408">
    <property type="entry name" value="HISTONE RNA HAIRPIN-BINDING PROTEIN"/>
    <property type="match status" value="1"/>
</dbReference>